<name>A0ABP7T099_9SPHN</name>
<proteinExistence type="predicted"/>
<dbReference type="Gene3D" id="3.90.320.10">
    <property type="match status" value="1"/>
</dbReference>
<keyword evidence="3" id="KW-1185">Reference proteome</keyword>
<dbReference type="RefSeq" id="WP_344707135.1">
    <property type="nucleotide sequence ID" value="NZ_BAABBQ010000001.1"/>
</dbReference>
<evidence type="ECO:0000313" key="2">
    <source>
        <dbReference type="EMBL" id="GAA4019151.1"/>
    </source>
</evidence>
<dbReference type="InterPro" id="IPR011604">
    <property type="entry name" value="PDDEXK-like_dom_sf"/>
</dbReference>
<evidence type="ECO:0000259" key="1">
    <source>
        <dbReference type="Pfam" id="PF11074"/>
    </source>
</evidence>
<organism evidence="2 3">
    <name type="scientific">Sphingomonas swuensis</name>
    <dbReference type="NCBI Taxonomy" id="977800"/>
    <lineage>
        <taxon>Bacteria</taxon>
        <taxon>Pseudomonadati</taxon>
        <taxon>Pseudomonadota</taxon>
        <taxon>Alphaproteobacteria</taxon>
        <taxon>Sphingomonadales</taxon>
        <taxon>Sphingomonadaceae</taxon>
        <taxon>Sphingomonas</taxon>
    </lineage>
</organism>
<comment type="caution">
    <text evidence="2">The sequence shown here is derived from an EMBL/GenBank/DDBJ whole genome shotgun (WGS) entry which is preliminary data.</text>
</comment>
<dbReference type="Proteomes" id="UP001500235">
    <property type="component" value="Unassembled WGS sequence"/>
</dbReference>
<evidence type="ECO:0000313" key="3">
    <source>
        <dbReference type="Proteomes" id="UP001500235"/>
    </source>
</evidence>
<gene>
    <name evidence="2" type="ORF">GCM10022280_18600</name>
</gene>
<feature type="domain" description="DUF2779" evidence="1">
    <location>
        <begin position="302"/>
        <end position="424"/>
    </location>
</feature>
<accession>A0ABP7T099</accession>
<dbReference type="Pfam" id="PF11074">
    <property type="entry name" value="DUF2779"/>
    <property type="match status" value="1"/>
</dbReference>
<dbReference type="InterPro" id="IPR021301">
    <property type="entry name" value="DUF2779"/>
</dbReference>
<protein>
    <recommendedName>
        <fullName evidence="1">DUF2779 domain-containing protein</fullName>
    </recommendedName>
</protein>
<sequence length="496" mass="54955">MTHPTTTRTFGLSKSKITMFEQCPKRLWLATHRKDLAEYDEGAEARFAAGHEIGAIACALISDGIMVEAEPDLRAAVDRTRELLALQQPRTIFEATLEHDGVLVRIDILEPNKGGGWNLIEVKSSGSAKDYHHNDLATQLWVARQCGLTIRSASIRHVDTRFVLEEPGNYRGLFRDTELLHAVGDIVAKREEQVGGARAALGGPQPEKECGDHCSSPFVCEFTAYCRSSLPPGPEWTVDVLNNGGGKKWRARGIEDLFDIDSSMLGSPTHQRIYHATVNNEPYHDPDGARGAMNDWDFPRAWLDFETIAFAAPRWVGTRPYQQVPFQYSVHVEQRDGTIDHREFLSLNGADPRRACAEALVSDVPATGAVIAYNASFERSQVKALADVFPDLAPALLSVADRLVDLLPVTRAHYYHRDQRGSWSIKAVLPTVSDLDYATLEIKDGGSAQQAYLSAMCADCSDEEREMLAEELKAYCGRDTWAMIVLARRLTGSAQS</sequence>
<reference evidence="3" key="1">
    <citation type="journal article" date="2019" name="Int. J. Syst. Evol. Microbiol.">
        <title>The Global Catalogue of Microorganisms (GCM) 10K type strain sequencing project: providing services to taxonomists for standard genome sequencing and annotation.</title>
        <authorList>
            <consortium name="The Broad Institute Genomics Platform"/>
            <consortium name="The Broad Institute Genome Sequencing Center for Infectious Disease"/>
            <person name="Wu L."/>
            <person name="Ma J."/>
        </authorList>
    </citation>
    <scope>NUCLEOTIDE SEQUENCE [LARGE SCALE GENOMIC DNA]</scope>
    <source>
        <strain evidence="3">JCM 17563</strain>
    </source>
</reference>
<dbReference type="EMBL" id="BAABBQ010000001">
    <property type="protein sequence ID" value="GAA4019151.1"/>
    <property type="molecule type" value="Genomic_DNA"/>
</dbReference>